<feature type="transmembrane region" description="Helical" evidence="1">
    <location>
        <begin position="100"/>
        <end position="119"/>
    </location>
</feature>
<gene>
    <name evidence="2" type="ORF">BHE75_01125</name>
</gene>
<proteinExistence type="predicted"/>
<keyword evidence="1" id="KW-0472">Membrane</keyword>
<dbReference type="InterPro" id="IPR009476">
    <property type="entry name" value="DUF1097"/>
</dbReference>
<feature type="transmembrane region" description="Helical" evidence="1">
    <location>
        <begin position="32"/>
        <end position="61"/>
    </location>
</feature>
<dbReference type="EMBL" id="MIPT01000001">
    <property type="protein sequence ID" value="OHT19142.1"/>
    <property type="molecule type" value="Genomic_DNA"/>
</dbReference>
<feature type="transmembrane region" description="Helical" evidence="1">
    <location>
        <begin position="73"/>
        <end position="94"/>
    </location>
</feature>
<organism evidence="2 3">
    <name type="scientific">Edaphosphingomonas haloaromaticamans</name>
    <dbReference type="NCBI Taxonomy" id="653954"/>
    <lineage>
        <taxon>Bacteria</taxon>
        <taxon>Pseudomonadati</taxon>
        <taxon>Pseudomonadota</taxon>
        <taxon>Alphaproteobacteria</taxon>
        <taxon>Sphingomonadales</taxon>
        <taxon>Rhizorhabdaceae</taxon>
        <taxon>Edaphosphingomonas</taxon>
    </lineage>
</organism>
<dbReference type="RefSeq" id="WP_015459697.1">
    <property type="nucleotide sequence ID" value="NZ_MIPT01000001.1"/>
</dbReference>
<evidence type="ECO:0008006" key="4">
    <source>
        <dbReference type="Google" id="ProtNLM"/>
    </source>
</evidence>
<dbReference type="Proteomes" id="UP000179467">
    <property type="component" value="Unassembled WGS sequence"/>
</dbReference>
<dbReference type="OrthoDB" id="7190229at2"/>
<keyword evidence="1" id="KW-1133">Transmembrane helix</keyword>
<sequence length="177" mass="17872">MSIYSDAIATPAPPALVFAAQPRFHAVTATTAIVAGLATFGTLAMHLPAPAMFLGWIAYSVGGQSLRESAGNLLSFLIGLAFGIGTAIVIAWLAPALGTAATPVAVVGVVLLVMSLRTFAPVNNPLAYFLGLTSFFYSGLPPEVASFTLLAGAAVIGGASAAIAGHLQSLVESEGDR</sequence>
<accession>A0A1S1HBE7</accession>
<reference evidence="2 3" key="1">
    <citation type="submission" date="2016-09" db="EMBL/GenBank/DDBJ databases">
        <title>Metabolic pathway, cell adaptation mechanisms and a novel monoxygenase revealed through proteogenomic-transcription analysis of a Sphingomonas haloaromaticamans strain degrading the fungicide ortho-phenylphenol.</title>
        <authorList>
            <person name="Perruchon C."/>
            <person name="Papadopoulou E.S."/>
            <person name="Rousidou C."/>
            <person name="Vasileiadis S."/>
            <person name="Tanou G."/>
            <person name="Amoutzias G."/>
            <person name="Molassiotis A."/>
            <person name="Karpouzas D.G."/>
        </authorList>
    </citation>
    <scope>NUCLEOTIDE SEQUENCE [LARGE SCALE GENOMIC DNA]</scope>
    <source>
        <strain evidence="2 3">P3</strain>
    </source>
</reference>
<evidence type="ECO:0000313" key="2">
    <source>
        <dbReference type="EMBL" id="OHT19142.1"/>
    </source>
</evidence>
<name>A0A1S1HBE7_9SPHN</name>
<evidence type="ECO:0000256" key="1">
    <source>
        <dbReference type="SAM" id="Phobius"/>
    </source>
</evidence>
<protein>
    <recommendedName>
        <fullName evidence="4">DUF1097 domain-containing protein</fullName>
    </recommendedName>
</protein>
<feature type="transmembrane region" description="Helical" evidence="1">
    <location>
        <begin position="147"/>
        <end position="167"/>
    </location>
</feature>
<dbReference type="AlphaFoldDB" id="A0A1S1HBE7"/>
<evidence type="ECO:0000313" key="3">
    <source>
        <dbReference type="Proteomes" id="UP000179467"/>
    </source>
</evidence>
<comment type="caution">
    <text evidence="2">The sequence shown here is derived from an EMBL/GenBank/DDBJ whole genome shotgun (WGS) entry which is preliminary data.</text>
</comment>
<keyword evidence="1" id="KW-0812">Transmembrane</keyword>
<keyword evidence="3" id="KW-1185">Reference proteome</keyword>
<dbReference type="Pfam" id="PF06496">
    <property type="entry name" value="DUF1097"/>
    <property type="match status" value="1"/>
</dbReference>